<evidence type="ECO:0008006" key="3">
    <source>
        <dbReference type="Google" id="ProtNLM"/>
    </source>
</evidence>
<organism evidence="1 2">
    <name type="scientific">Burkholderia stabilis</name>
    <dbReference type="NCBI Taxonomy" id="95485"/>
    <lineage>
        <taxon>Bacteria</taxon>
        <taxon>Pseudomonadati</taxon>
        <taxon>Pseudomonadota</taxon>
        <taxon>Betaproteobacteria</taxon>
        <taxon>Burkholderiales</taxon>
        <taxon>Burkholderiaceae</taxon>
        <taxon>Burkholderia</taxon>
        <taxon>Burkholderia cepacia complex</taxon>
    </lineage>
</organism>
<sequence length="136" mass="14512">MISGDPAGILSPMLLNARHTGVRLPPMSIPVSFRTLRWLTVAAAACLLAACSTASDVTATSNPNVFTVTTHTVGMSTTWADAHEKALSEATNYCTQRGMRASMKQESLTGGRRVDARSELAFECHPTFETASNPRG</sequence>
<keyword evidence="2" id="KW-1185">Reference proteome</keyword>
<dbReference type="EMBL" id="LR025743">
    <property type="protein sequence ID" value="VBB13492.1"/>
    <property type="molecule type" value="Genomic_DNA"/>
</dbReference>
<dbReference type="Proteomes" id="UP000268684">
    <property type="component" value="Chromosome II"/>
</dbReference>
<protein>
    <recommendedName>
        <fullName evidence="3">Lipoprotein</fullName>
    </recommendedName>
</protein>
<gene>
    <name evidence="1" type="ORF">BSTAB16_3677</name>
</gene>
<dbReference type="AlphaFoldDB" id="A0AAJ5N7M3"/>
<accession>A0AAJ5N7M3</accession>
<name>A0AAJ5N7M3_9BURK</name>
<reference evidence="1 2" key="1">
    <citation type="submission" date="2017-11" db="EMBL/GenBank/DDBJ databases">
        <authorList>
            <person name="Seth-Smith MB H."/>
        </authorList>
    </citation>
    <scope>NUCLEOTIDE SEQUENCE [LARGE SCALE GENOMIC DNA]</scope>
    <source>
        <strain evidence="1">E</strain>
    </source>
</reference>
<evidence type="ECO:0000313" key="2">
    <source>
        <dbReference type="Proteomes" id="UP000268684"/>
    </source>
</evidence>
<proteinExistence type="predicted"/>
<evidence type="ECO:0000313" key="1">
    <source>
        <dbReference type="EMBL" id="VBB13492.1"/>
    </source>
</evidence>